<dbReference type="Gene3D" id="3.40.50.2020">
    <property type="match status" value="1"/>
</dbReference>
<dbReference type="Gene3D" id="3.40.50.300">
    <property type="entry name" value="P-loop containing nucleotide triphosphate hydrolases"/>
    <property type="match status" value="1"/>
</dbReference>
<comment type="caution">
    <text evidence="3">The sequence shown here is derived from an EMBL/GenBank/DDBJ whole genome shotgun (WGS) entry which is preliminary data.</text>
</comment>
<keyword evidence="4" id="KW-1185">Reference proteome</keyword>
<proteinExistence type="predicted"/>
<accession>A0A423WMA6</accession>
<sequence length="289" mass="31798">MLVFTDSPGGVPLQDHAPAQPEPPSTRPGPQEKPKIVGIYAIQGCGKSTLIERLKKLLGETDFAFFEGFDIIASVVQGGLDAFKQMDEATQARQRGLAINQQHFGSSRRTSLTKQSLQSPVLVAYQACDQHSSCKASHDANATRQPCRYGLREAHRRAEWWLATHFVSEVSGLQDITINHVQGYPTNGHQLLDPRKTIIVAFMRGGEPMALGVSEAFPSAMFVYANRPEEIKEHHLVGQSNLILVDSVVNSGASVVESINHIRYFDESLRIVALAGVIQAEFSTSLHWL</sequence>
<dbReference type="InterPro" id="IPR000836">
    <property type="entry name" value="PRTase_dom"/>
</dbReference>
<dbReference type="OrthoDB" id="5416609at2759"/>
<dbReference type="SUPFAM" id="SSF53271">
    <property type="entry name" value="PRTase-like"/>
    <property type="match status" value="1"/>
</dbReference>
<dbReference type="InterPro" id="IPR029057">
    <property type="entry name" value="PRTase-like"/>
</dbReference>
<dbReference type="CDD" id="cd06223">
    <property type="entry name" value="PRTases_typeI"/>
    <property type="match status" value="1"/>
</dbReference>
<feature type="domain" description="Phosphoribosyltransferase" evidence="2">
    <location>
        <begin position="151"/>
        <end position="281"/>
    </location>
</feature>
<dbReference type="SUPFAM" id="SSF52540">
    <property type="entry name" value="P-loop containing nucleoside triphosphate hydrolases"/>
    <property type="match status" value="1"/>
</dbReference>
<evidence type="ECO:0000313" key="4">
    <source>
        <dbReference type="Proteomes" id="UP000283895"/>
    </source>
</evidence>
<evidence type="ECO:0000259" key="2">
    <source>
        <dbReference type="Pfam" id="PF14681"/>
    </source>
</evidence>
<gene>
    <name evidence="3" type="ORF">VMCG_04960</name>
</gene>
<evidence type="ECO:0000313" key="3">
    <source>
        <dbReference type="EMBL" id="ROW04544.1"/>
    </source>
</evidence>
<protein>
    <recommendedName>
        <fullName evidence="2">Phosphoribosyltransferase domain-containing protein</fullName>
    </recommendedName>
</protein>
<dbReference type="STRING" id="356882.A0A423WMA6"/>
<dbReference type="AlphaFoldDB" id="A0A423WMA6"/>
<name>A0A423WMA6_9PEZI</name>
<dbReference type="InterPro" id="IPR027417">
    <property type="entry name" value="P-loop_NTPase"/>
</dbReference>
<feature type="region of interest" description="Disordered" evidence="1">
    <location>
        <begin position="1"/>
        <end position="33"/>
    </location>
</feature>
<evidence type="ECO:0000256" key="1">
    <source>
        <dbReference type="SAM" id="MobiDB-lite"/>
    </source>
</evidence>
<reference evidence="3 4" key="1">
    <citation type="submission" date="2015-09" db="EMBL/GenBank/DDBJ databases">
        <title>Host preference determinants of Valsa canker pathogens revealed by comparative genomics.</title>
        <authorList>
            <person name="Yin Z."/>
            <person name="Huang L."/>
        </authorList>
    </citation>
    <scope>NUCLEOTIDE SEQUENCE [LARGE SCALE GENOMIC DNA]</scope>
    <source>
        <strain evidence="3 4">03-1</strain>
    </source>
</reference>
<dbReference type="Proteomes" id="UP000283895">
    <property type="component" value="Unassembled WGS sequence"/>
</dbReference>
<organism evidence="3 4">
    <name type="scientific">Cytospora schulzeri</name>
    <dbReference type="NCBI Taxonomy" id="448051"/>
    <lineage>
        <taxon>Eukaryota</taxon>
        <taxon>Fungi</taxon>
        <taxon>Dikarya</taxon>
        <taxon>Ascomycota</taxon>
        <taxon>Pezizomycotina</taxon>
        <taxon>Sordariomycetes</taxon>
        <taxon>Sordariomycetidae</taxon>
        <taxon>Diaporthales</taxon>
        <taxon>Cytosporaceae</taxon>
        <taxon>Cytospora</taxon>
    </lineage>
</organism>
<dbReference type="EMBL" id="LKEA01000014">
    <property type="protein sequence ID" value="ROW04544.1"/>
    <property type="molecule type" value="Genomic_DNA"/>
</dbReference>
<dbReference type="Pfam" id="PF14681">
    <property type="entry name" value="UPRTase"/>
    <property type="match status" value="1"/>
</dbReference>